<reference evidence="2 3" key="1">
    <citation type="submission" date="2021-11" db="EMBL/GenBank/DDBJ databases">
        <title>Draft genome sequence of Actinomycetospora sp. SF1 isolated from the rhizosphere soil.</title>
        <authorList>
            <person name="Duangmal K."/>
            <person name="Chantavorakit T."/>
        </authorList>
    </citation>
    <scope>NUCLEOTIDE SEQUENCE [LARGE SCALE GENOMIC DNA]</scope>
    <source>
        <strain evidence="2 3">TBRC 5722</strain>
    </source>
</reference>
<dbReference type="EMBL" id="JAJNDB010000001">
    <property type="protein sequence ID" value="MCD2191801.1"/>
    <property type="molecule type" value="Genomic_DNA"/>
</dbReference>
<dbReference type="InterPro" id="IPR036291">
    <property type="entry name" value="NAD(P)-bd_dom_sf"/>
</dbReference>
<accession>A0ABS8P303</accession>
<dbReference type="Pfam" id="PF13460">
    <property type="entry name" value="NAD_binding_10"/>
    <property type="match status" value="1"/>
</dbReference>
<dbReference type="Gene3D" id="3.40.50.720">
    <property type="entry name" value="NAD(P)-binding Rossmann-like Domain"/>
    <property type="match status" value="1"/>
</dbReference>
<name>A0ABS8P303_9PSEU</name>
<dbReference type="RefSeq" id="WP_230729386.1">
    <property type="nucleotide sequence ID" value="NZ_JAJNDB010000001.1"/>
</dbReference>
<dbReference type="PANTHER" id="PTHR14097:SF8">
    <property type="entry name" value="NAD(P)-BINDING DOMAIN-CONTAINING PROTEIN"/>
    <property type="match status" value="1"/>
</dbReference>
<evidence type="ECO:0000259" key="1">
    <source>
        <dbReference type="Pfam" id="PF13460"/>
    </source>
</evidence>
<gene>
    <name evidence="2" type="ORF">LQ327_00145</name>
</gene>
<organism evidence="2 3">
    <name type="scientific">Actinomycetospora endophytica</name>
    <dbReference type="NCBI Taxonomy" id="2291215"/>
    <lineage>
        <taxon>Bacteria</taxon>
        <taxon>Bacillati</taxon>
        <taxon>Actinomycetota</taxon>
        <taxon>Actinomycetes</taxon>
        <taxon>Pseudonocardiales</taxon>
        <taxon>Pseudonocardiaceae</taxon>
        <taxon>Actinomycetospora</taxon>
    </lineage>
</organism>
<protein>
    <submittedName>
        <fullName evidence="2">NAD(P)H-binding protein</fullName>
    </submittedName>
</protein>
<dbReference type="SUPFAM" id="SSF51735">
    <property type="entry name" value="NAD(P)-binding Rossmann-fold domains"/>
    <property type="match status" value="1"/>
</dbReference>
<proteinExistence type="predicted"/>
<dbReference type="Proteomes" id="UP001199469">
    <property type="component" value="Unassembled WGS sequence"/>
</dbReference>
<evidence type="ECO:0000313" key="2">
    <source>
        <dbReference type="EMBL" id="MCD2191801.1"/>
    </source>
</evidence>
<dbReference type="InterPro" id="IPR016040">
    <property type="entry name" value="NAD(P)-bd_dom"/>
</dbReference>
<comment type="caution">
    <text evidence="2">The sequence shown here is derived from an EMBL/GenBank/DDBJ whole genome shotgun (WGS) entry which is preliminary data.</text>
</comment>
<feature type="domain" description="NAD(P)-binding" evidence="1">
    <location>
        <begin position="7"/>
        <end position="141"/>
    </location>
</feature>
<evidence type="ECO:0000313" key="3">
    <source>
        <dbReference type="Proteomes" id="UP001199469"/>
    </source>
</evidence>
<dbReference type="PANTHER" id="PTHR14097">
    <property type="entry name" value="OXIDOREDUCTASE HTATIP2"/>
    <property type="match status" value="1"/>
</dbReference>
<keyword evidence="3" id="KW-1185">Reference proteome</keyword>
<sequence>MKIVLTGATGFVGSRVLDHLVADPAVTAVTCLVRRPVTSDSPKVASVVVEDFAAYPDALVAHLHDHAGCIWTLGGKNSDTQDPELYTRITHDFTLALATAVAITFGAAPSARPFTFCYLSGAGVDPTETSRLPWEKVTRHIKGRTEKDLRALADEHPFLTVHCFRPAGILPTTTNPALALLVAPISVRVDRLADALVAVATGHDRTAPVVVSNRTIKRIAAEQVVRPHCT</sequence>